<keyword evidence="6" id="KW-1133">Transmembrane helix</keyword>
<name>A0ABD2PZJ4_9PLAT</name>
<evidence type="ECO:0000256" key="1">
    <source>
        <dbReference type="ARBA" id="ARBA00022598"/>
    </source>
</evidence>
<evidence type="ECO:0000313" key="8">
    <source>
        <dbReference type="EMBL" id="KAL3312784.1"/>
    </source>
</evidence>
<keyword evidence="2" id="KW-0547">Nucleotide-binding</keyword>
<dbReference type="PANTHER" id="PTHR43272">
    <property type="entry name" value="LONG-CHAIN-FATTY-ACID--COA LIGASE"/>
    <property type="match status" value="1"/>
</dbReference>
<dbReference type="GO" id="GO:0005524">
    <property type="term" value="F:ATP binding"/>
    <property type="evidence" value="ECO:0007669"/>
    <property type="project" value="UniProtKB-KW"/>
</dbReference>
<dbReference type="PANTHER" id="PTHR43272:SF33">
    <property type="entry name" value="AMP-BINDING DOMAIN-CONTAINING PROTEIN-RELATED"/>
    <property type="match status" value="1"/>
</dbReference>
<keyword evidence="6" id="KW-0472">Membrane</keyword>
<feature type="domain" description="AMP-dependent synthetase/ligase" evidence="7">
    <location>
        <begin position="93"/>
        <end position="191"/>
    </location>
</feature>
<keyword evidence="1" id="KW-0436">Ligase</keyword>
<keyword evidence="4" id="KW-0067">ATP-binding</keyword>
<dbReference type="EMBL" id="JBJKFK010001550">
    <property type="protein sequence ID" value="KAL3312784.1"/>
    <property type="molecule type" value="Genomic_DNA"/>
</dbReference>
<dbReference type="Proteomes" id="UP001626550">
    <property type="component" value="Unassembled WGS sequence"/>
</dbReference>
<evidence type="ECO:0000256" key="2">
    <source>
        <dbReference type="ARBA" id="ARBA00022741"/>
    </source>
</evidence>
<comment type="caution">
    <text evidence="8">The sequence shown here is derived from an EMBL/GenBank/DDBJ whole genome shotgun (WGS) entry which is preliminary data.</text>
</comment>
<reference evidence="8 9" key="1">
    <citation type="submission" date="2024-11" db="EMBL/GenBank/DDBJ databases">
        <title>Adaptive evolution of stress response genes in parasites aligns with host niche diversity.</title>
        <authorList>
            <person name="Hahn C."/>
            <person name="Resl P."/>
        </authorList>
    </citation>
    <scope>NUCLEOTIDE SEQUENCE [LARGE SCALE GENOMIC DNA]</scope>
    <source>
        <strain evidence="8">EGGRZ-B1_66</strain>
        <tissue evidence="8">Body</tissue>
    </source>
</reference>
<protein>
    <recommendedName>
        <fullName evidence="5">long-chain-fatty-acid--CoA ligase</fullName>
        <ecNumber evidence="5">6.2.1.3</ecNumber>
    </recommendedName>
</protein>
<accession>A0ABD2PZJ4</accession>
<evidence type="ECO:0000256" key="5">
    <source>
        <dbReference type="ARBA" id="ARBA00026121"/>
    </source>
</evidence>
<organism evidence="8 9">
    <name type="scientific">Cichlidogyrus casuarinus</name>
    <dbReference type="NCBI Taxonomy" id="1844966"/>
    <lineage>
        <taxon>Eukaryota</taxon>
        <taxon>Metazoa</taxon>
        <taxon>Spiralia</taxon>
        <taxon>Lophotrochozoa</taxon>
        <taxon>Platyhelminthes</taxon>
        <taxon>Monogenea</taxon>
        <taxon>Monopisthocotylea</taxon>
        <taxon>Dactylogyridea</taxon>
        <taxon>Ancyrocephalidae</taxon>
        <taxon>Cichlidogyrus</taxon>
    </lineage>
</organism>
<proteinExistence type="predicted"/>
<sequence length="194" mass="22673">MDSDLPSNYWNQTITSWFLTTFAIFFGVYIPLRWFLDDHKKSKYDESANPCTVVVNEEECIRTLNPHYKSRPEFDRRRNMAVYYDSVCDAIKDHLEKHPQDPVFGFHAKPSEPYQWINYSEFCAMFTEFGSGLQYMFDIQPGSETRMGIFGINCVEWMVAHFGMLFYSNIAIPLYNTLGELAIIHIIKLSKSGQ</sequence>
<evidence type="ECO:0000259" key="7">
    <source>
        <dbReference type="Pfam" id="PF00501"/>
    </source>
</evidence>
<dbReference type="AlphaFoldDB" id="A0ABD2PZJ4"/>
<keyword evidence="3" id="KW-0276">Fatty acid metabolism</keyword>
<keyword evidence="9" id="KW-1185">Reference proteome</keyword>
<dbReference type="EC" id="6.2.1.3" evidence="5"/>
<keyword evidence="6" id="KW-0812">Transmembrane</keyword>
<evidence type="ECO:0000256" key="3">
    <source>
        <dbReference type="ARBA" id="ARBA00022832"/>
    </source>
</evidence>
<dbReference type="InterPro" id="IPR000873">
    <property type="entry name" value="AMP-dep_synth/lig_dom"/>
</dbReference>
<keyword evidence="3" id="KW-0443">Lipid metabolism</keyword>
<evidence type="ECO:0000313" key="9">
    <source>
        <dbReference type="Proteomes" id="UP001626550"/>
    </source>
</evidence>
<evidence type="ECO:0000256" key="6">
    <source>
        <dbReference type="SAM" id="Phobius"/>
    </source>
</evidence>
<evidence type="ECO:0000256" key="4">
    <source>
        <dbReference type="ARBA" id="ARBA00022840"/>
    </source>
</evidence>
<dbReference type="InterPro" id="IPR042099">
    <property type="entry name" value="ANL_N_sf"/>
</dbReference>
<dbReference type="Pfam" id="PF00501">
    <property type="entry name" value="AMP-binding"/>
    <property type="match status" value="1"/>
</dbReference>
<dbReference type="GO" id="GO:0004467">
    <property type="term" value="F:long-chain fatty acid-CoA ligase activity"/>
    <property type="evidence" value="ECO:0007669"/>
    <property type="project" value="UniProtKB-EC"/>
</dbReference>
<dbReference type="Gene3D" id="3.40.50.12780">
    <property type="entry name" value="N-terminal domain of ligase-like"/>
    <property type="match status" value="1"/>
</dbReference>
<feature type="transmembrane region" description="Helical" evidence="6">
    <location>
        <begin position="14"/>
        <end position="36"/>
    </location>
</feature>
<gene>
    <name evidence="8" type="ORF">Ciccas_008615</name>
</gene>
<dbReference type="SUPFAM" id="SSF56801">
    <property type="entry name" value="Acetyl-CoA synthetase-like"/>
    <property type="match status" value="1"/>
</dbReference>